<feature type="region of interest" description="Disordered" evidence="1">
    <location>
        <begin position="141"/>
        <end position="179"/>
    </location>
</feature>
<organism evidence="2 3">
    <name type="scientific">Lentinula raphanica</name>
    <dbReference type="NCBI Taxonomy" id="153919"/>
    <lineage>
        <taxon>Eukaryota</taxon>
        <taxon>Fungi</taxon>
        <taxon>Dikarya</taxon>
        <taxon>Basidiomycota</taxon>
        <taxon>Agaricomycotina</taxon>
        <taxon>Agaricomycetes</taxon>
        <taxon>Agaricomycetidae</taxon>
        <taxon>Agaricales</taxon>
        <taxon>Marasmiineae</taxon>
        <taxon>Omphalotaceae</taxon>
        <taxon>Lentinula</taxon>
    </lineage>
</organism>
<evidence type="ECO:0000313" key="2">
    <source>
        <dbReference type="EMBL" id="KAJ3833336.1"/>
    </source>
</evidence>
<accession>A0AA38NZ92</accession>
<comment type="caution">
    <text evidence="2">The sequence shown here is derived from an EMBL/GenBank/DDBJ whole genome shotgun (WGS) entry which is preliminary data.</text>
</comment>
<feature type="compositionally biased region" description="Basic residues" evidence="1">
    <location>
        <begin position="148"/>
        <end position="161"/>
    </location>
</feature>
<evidence type="ECO:0000313" key="3">
    <source>
        <dbReference type="Proteomes" id="UP001163846"/>
    </source>
</evidence>
<evidence type="ECO:0000256" key="1">
    <source>
        <dbReference type="SAM" id="MobiDB-lite"/>
    </source>
</evidence>
<keyword evidence="3" id="KW-1185">Reference proteome</keyword>
<feature type="compositionally biased region" description="Polar residues" evidence="1">
    <location>
        <begin position="170"/>
        <end position="179"/>
    </location>
</feature>
<dbReference type="Proteomes" id="UP001163846">
    <property type="component" value="Unassembled WGS sequence"/>
</dbReference>
<sequence>MTEKLQKGEDLDSHIRHYQEALQHLNTYGLNLPEKFAATFFVVSLYGNPHDPLSYHNFISNFKFSEATTLIATIADLHSFYRSSGLGQDAISSMPSIESALATVLESAHCAKGEHYCCNPLCPTPKGHLIKSCWAPGGGDYRPEGMGKSKKKKPKGKKGKEKAHVAEEGGSTSQPNISSTHFVANSMSHQYNSEFSAYSSVSESCSKPSPSVSDADRAYPAGTAQLLDRRLSLLIPVPPLIFTQSNPTSHISAPFLSMSLALGMDLGRLLIEVSQPLLLICHL</sequence>
<dbReference type="AlphaFoldDB" id="A0AA38NZ92"/>
<gene>
    <name evidence="2" type="ORF">F5878DRAFT_646022</name>
</gene>
<name>A0AA38NZ92_9AGAR</name>
<reference evidence="2" key="1">
    <citation type="submission" date="2022-08" db="EMBL/GenBank/DDBJ databases">
        <authorList>
            <consortium name="DOE Joint Genome Institute"/>
            <person name="Min B."/>
            <person name="Riley R."/>
            <person name="Sierra-Patev S."/>
            <person name="Naranjo-Ortiz M."/>
            <person name="Looney B."/>
            <person name="Konkel Z."/>
            <person name="Slot J.C."/>
            <person name="Sakamoto Y."/>
            <person name="Steenwyk J.L."/>
            <person name="Rokas A."/>
            <person name="Carro J."/>
            <person name="Camarero S."/>
            <person name="Ferreira P."/>
            <person name="Molpeceres G."/>
            <person name="Ruiz-Duenas F.J."/>
            <person name="Serrano A."/>
            <person name="Henrissat B."/>
            <person name="Drula E."/>
            <person name="Hughes K.W."/>
            <person name="Mata J.L."/>
            <person name="Ishikawa N.K."/>
            <person name="Vargas-Isla R."/>
            <person name="Ushijima S."/>
            <person name="Smith C.A."/>
            <person name="Ahrendt S."/>
            <person name="Andreopoulos W."/>
            <person name="He G."/>
            <person name="Labutti K."/>
            <person name="Lipzen A."/>
            <person name="Ng V."/>
            <person name="Sandor L."/>
            <person name="Barry K."/>
            <person name="Martinez A.T."/>
            <person name="Xiao Y."/>
            <person name="Gibbons J.G."/>
            <person name="Terashima K."/>
            <person name="Hibbett D.S."/>
            <person name="Grigoriev I.V."/>
        </authorList>
    </citation>
    <scope>NUCLEOTIDE SEQUENCE</scope>
    <source>
        <strain evidence="2">TFB9207</strain>
    </source>
</reference>
<protein>
    <submittedName>
        <fullName evidence="2">Uncharacterized protein</fullName>
    </submittedName>
</protein>
<proteinExistence type="predicted"/>
<dbReference type="EMBL" id="MU806719">
    <property type="protein sequence ID" value="KAJ3833336.1"/>
    <property type="molecule type" value="Genomic_DNA"/>
</dbReference>